<accession>A0A8H3J3K8</accession>
<gene>
    <name evidence="1" type="ORF">IMSHALPRED_001746</name>
</gene>
<sequence length="179" mass="21099">MDYPVAIQVFHIPADRSPCQLLTLSTREVDTRELYKLDQTTDRWESRLRHVPDLTPYRNRINLGCRSLLKKDYSVGAEKPEDWQGRYFIYKCITETKMGLLKNRNLYYVENSCVYGDAFIFKLSDFEALNGYHNPIYGNMEDFAFSYHRAKGAYYMAEQMAIWGPEKGEEENHKTESLH</sequence>
<proteinExistence type="predicted"/>
<dbReference type="AlphaFoldDB" id="A0A8H3J3K8"/>
<reference evidence="1" key="1">
    <citation type="submission" date="2021-03" db="EMBL/GenBank/DDBJ databases">
        <authorList>
            <person name="Tagirdzhanova G."/>
        </authorList>
    </citation>
    <scope>NUCLEOTIDE SEQUENCE</scope>
</reference>
<organism evidence="1 2">
    <name type="scientific">Imshaugia aleurites</name>
    <dbReference type="NCBI Taxonomy" id="172621"/>
    <lineage>
        <taxon>Eukaryota</taxon>
        <taxon>Fungi</taxon>
        <taxon>Dikarya</taxon>
        <taxon>Ascomycota</taxon>
        <taxon>Pezizomycotina</taxon>
        <taxon>Lecanoromycetes</taxon>
        <taxon>OSLEUM clade</taxon>
        <taxon>Lecanoromycetidae</taxon>
        <taxon>Lecanorales</taxon>
        <taxon>Lecanorineae</taxon>
        <taxon>Parmeliaceae</taxon>
        <taxon>Imshaugia</taxon>
    </lineage>
</organism>
<protein>
    <submittedName>
        <fullName evidence="1">Uncharacterized protein</fullName>
    </submittedName>
</protein>
<keyword evidence="2" id="KW-1185">Reference proteome</keyword>
<comment type="caution">
    <text evidence="1">The sequence shown here is derived from an EMBL/GenBank/DDBJ whole genome shotgun (WGS) entry which is preliminary data.</text>
</comment>
<dbReference type="EMBL" id="CAJPDT010000127">
    <property type="protein sequence ID" value="CAF9940090.1"/>
    <property type="molecule type" value="Genomic_DNA"/>
</dbReference>
<evidence type="ECO:0000313" key="1">
    <source>
        <dbReference type="EMBL" id="CAF9940090.1"/>
    </source>
</evidence>
<evidence type="ECO:0000313" key="2">
    <source>
        <dbReference type="Proteomes" id="UP000664534"/>
    </source>
</evidence>
<dbReference type="Proteomes" id="UP000664534">
    <property type="component" value="Unassembled WGS sequence"/>
</dbReference>
<name>A0A8H3J3K8_9LECA</name>